<comment type="caution">
    <text evidence="1">The sequence shown here is derived from an EMBL/GenBank/DDBJ whole genome shotgun (WGS) entry which is preliminary data.</text>
</comment>
<dbReference type="AlphaFoldDB" id="A0A2T3N9N8"/>
<reference evidence="1 2" key="1">
    <citation type="submission" date="2018-03" db="EMBL/GenBank/DDBJ databases">
        <title>Whole genome sequencing of Histamine producing bacteria.</title>
        <authorList>
            <person name="Butler K."/>
        </authorList>
    </citation>
    <scope>NUCLEOTIDE SEQUENCE [LARGE SCALE GENOMIC DNA]</scope>
    <source>
        <strain evidence="1 2">DSM 19138</strain>
    </source>
</reference>
<protein>
    <submittedName>
        <fullName evidence="1">Prepilin-type cleavage/methylation domain-containing protein</fullName>
    </submittedName>
</protein>
<proteinExistence type="predicted"/>
<dbReference type="RefSeq" id="WP_107299661.1">
    <property type="nucleotide sequence ID" value="NZ_PYMB01000011.1"/>
</dbReference>
<sequence>MKQKGFTLIELVVVILIVGILSVTASTKFLGVSSDARTATMEGVKGAIQSAVDVTYGKLATLGYENNPALFAYGDNYPDLTEWCELCYFIYGYPGNMTSTFPKIMAGVAQDNSEEIQVGTGGEGMDAASIYFSFPDNFEGHRLKVDNCYVQYVPPIQNKTKEYSVRVVPCK</sequence>
<dbReference type="Gene3D" id="3.30.700.10">
    <property type="entry name" value="Glycoprotein, Type 4 Pilin"/>
    <property type="match status" value="1"/>
</dbReference>
<dbReference type="InterPro" id="IPR045584">
    <property type="entry name" value="Pilin-like"/>
</dbReference>
<organism evidence="1 2">
    <name type="scientific">Photobacterium rosenbergii</name>
    <dbReference type="NCBI Taxonomy" id="294936"/>
    <lineage>
        <taxon>Bacteria</taxon>
        <taxon>Pseudomonadati</taxon>
        <taxon>Pseudomonadota</taxon>
        <taxon>Gammaproteobacteria</taxon>
        <taxon>Vibrionales</taxon>
        <taxon>Vibrionaceae</taxon>
        <taxon>Photobacterium</taxon>
    </lineage>
</organism>
<dbReference type="OrthoDB" id="6227380at2"/>
<dbReference type="InterPro" id="IPR012902">
    <property type="entry name" value="N_methyl_site"/>
</dbReference>
<dbReference type="NCBIfam" id="TIGR02532">
    <property type="entry name" value="IV_pilin_GFxxxE"/>
    <property type="match status" value="1"/>
</dbReference>
<dbReference type="SUPFAM" id="SSF54523">
    <property type="entry name" value="Pili subunits"/>
    <property type="match status" value="1"/>
</dbReference>
<dbReference type="PROSITE" id="PS00409">
    <property type="entry name" value="PROKAR_NTER_METHYL"/>
    <property type="match status" value="1"/>
</dbReference>
<dbReference type="Proteomes" id="UP000241346">
    <property type="component" value="Unassembled WGS sequence"/>
</dbReference>
<name>A0A2T3N9N8_9GAMM</name>
<accession>A0A2T3N9N8</accession>
<evidence type="ECO:0000313" key="2">
    <source>
        <dbReference type="Proteomes" id="UP000241346"/>
    </source>
</evidence>
<dbReference type="Pfam" id="PF07963">
    <property type="entry name" value="N_methyl"/>
    <property type="match status" value="1"/>
</dbReference>
<dbReference type="EMBL" id="PYMB01000011">
    <property type="protein sequence ID" value="PSW10246.1"/>
    <property type="molecule type" value="Genomic_DNA"/>
</dbReference>
<gene>
    <name evidence="1" type="ORF">C9J01_18710</name>
</gene>
<evidence type="ECO:0000313" key="1">
    <source>
        <dbReference type="EMBL" id="PSW10246.1"/>
    </source>
</evidence>